<protein>
    <recommendedName>
        <fullName evidence="3">Fatty-acid oxidation protein subunit alpha</fullName>
    </recommendedName>
</protein>
<name>A0A2T1C341_9CYAN</name>
<dbReference type="Proteomes" id="UP000238762">
    <property type="component" value="Unassembled WGS sequence"/>
</dbReference>
<dbReference type="InterPro" id="IPR014919">
    <property type="entry name" value="XisH"/>
</dbReference>
<sequence length="28" mass="3288">MSAKDKFHNLVKTALENDEWKITSDPRL</sequence>
<dbReference type="RefSeq" id="WP_106288886.1">
    <property type="nucleotide sequence ID" value="NZ_CAWNTC010000045.1"/>
</dbReference>
<dbReference type="SUPFAM" id="SSF52980">
    <property type="entry name" value="Restriction endonuclease-like"/>
    <property type="match status" value="1"/>
</dbReference>
<evidence type="ECO:0008006" key="3">
    <source>
        <dbReference type="Google" id="ProtNLM"/>
    </source>
</evidence>
<organism evidence="1 2">
    <name type="scientific">Merismopedia glauca CCAP 1448/3</name>
    <dbReference type="NCBI Taxonomy" id="1296344"/>
    <lineage>
        <taxon>Bacteria</taxon>
        <taxon>Bacillati</taxon>
        <taxon>Cyanobacteriota</taxon>
        <taxon>Cyanophyceae</taxon>
        <taxon>Synechococcales</taxon>
        <taxon>Merismopediaceae</taxon>
        <taxon>Merismopedia</taxon>
    </lineage>
</organism>
<dbReference type="AlphaFoldDB" id="A0A2T1C341"/>
<evidence type="ECO:0000313" key="2">
    <source>
        <dbReference type="Proteomes" id="UP000238762"/>
    </source>
</evidence>
<dbReference type="Pfam" id="PF08814">
    <property type="entry name" value="XisH"/>
    <property type="match status" value="1"/>
</dbReference>
<reference evidence="1 2" key="1">
    <citation type="submission" date="2018-02" db="EMBL/GenBank/DDBJ databases">
        <authorList>
            <person name="Cohen D.B."/>
            <person name="Kent A.D."/>
        </authorList>
    </citation>
    <scope>NUCLEOTIDE SEQUENCE [LARGE SCALE GENOMIC DNA]</scope>
    <source>
        <strain evidence="1 2">CCAP 1448/3</strain>
    </source>
</reference>
<reference evidence="1 2" key="2">
    <citation type="submission" date="2018-03" db="EMBL/GenBank/DDBJ databases">
        <title>The ancient ancestry and fast evolution of plastids.</title>
        <authorList>
            <person name="Moore K.R."/>
            <person name="Magnabosco C."/>
            <person name="Momper L."/>
            <person name="Gold D.A."/>
            <person name="Bosak T."/>
            <person name="Fournier G.P."/>
        </authorList>
    </citation>
    <scope>NUCLEOTIDE SEQUENCE [LARGE SCALE GENOMIC DNA]</scope>
    <source>
        <strain evidence="1 2">CCAP 1448/3</strain>
    </source>
</reference>
<keyword evidence="2" id="KW-1185">Reference proteome</keyword>
<dbReference type="InterPro" id="IPR011335">
    <property type="entry name" value="Restrct_endonuc-II-like"/>
</dbReference>
<accession>A0A2T1C341</accession>
<dbReference type="GO" id="GO:0003676">
    <property type="term" value="F:nucleic acid binding"/>
    <property type="evidence" value="ECO:0007669"/>
    <property type="project" value="InterPro"/>
</dbReference>
<proteinExistence type="predicted"/>
<comment type="caution">
    <text evidence="1">The sequence shown here is derived from an EMBL/GenBank/DDBJ whole genome shotgun (WGS) entry which is preliminary data.</text>
</comment>
<dbReference type="EMBL" id="PVWJ01000052">
    <property type="protein sequence ID" value="PSB02686.1"/>
    <property type="molecule type" value="Genomic_DNA"/>
</dbReference>
<evidence type="ECO:0000313" key="1">
    <source>
        <dbReference type="EMBL" id="PSB02686.1"/>
    </source>
</evidence>
<dbReference type="InterPro" id="IPR011856">
    <property type="entry name" value="tRNA_endonuc-like_dom_sf"/>
</dbReference>
<gene>
    <name evidence="1" type="ORF">C7B64_11965</name>
</gene>
<dbReference type="Gene3D" id="3.40.1350.10">
    <property type="match status" value="1"/>
</dbReference>